<evidence type="ECO:0000313" key="1">
    <source>
        <dbReference type="EMBL" id="MBR0575211.1"/>
    </source>
</evidence>
<dbReference type="Proteomes" id="UP000675379">
    <property type="component" value="Unassembled WGS sequence"/>
</dbReference>
<comment type="caution">
    <text evidence="1">The sequence shown here is derived from an EMBL/GenBank/DDBJ whole genome shotgun (WGS) entry which is preliminary data.</text>
</comment>
<evidence type="ECO:0008006" key="3">
    <source>
        <dbReference type="Google" id="ProtNLM"/>
    </source>
</evidence>
<accession>A0A941CQ27</accession>
<sequence length="151" mass="16886">MNLLEKLQGKGKSRLLLWGAPEAFAPLQKDLEESLPVLPWKAGATSDFLLVFCINQAALEKALSEVGDILQEDTLLWMAYPKKSSKAYKSDLNRDAGWGPLGQRGYEPVRQIALDEDWSALRFKPAGSITRLSRSAEMLLSDEGKTHRTRK</sequence>
<name>A0A941CQ27_9CLOT</name>
<dbReference type="RefSeq" id="WP_211799725.1">
    <property type="nucleotide sequence ID" value="NZ_JAGSCS010000002.1"/>
</dbReference>
<dbReference type="EMBL" id="JAGSCS010000002">
    <property type="protein sequence ID" value="MBR0575211.1"/>
    <property type="molecule type" value="Genomic_DNA"/>
</dbReference>
<organism evidence="1 2">
    <name type="scientific">Proteiniclasticum sediminis</name>
    <dbReference type="NCBI Taxonomy" id="2804028"/>
    <lineage>
        <taxon>Bacteria</taxon>
        <taxon>Bacillati</taxon>
        <taxon>Bacillota</taxon>
        <taxon>Clostridia</taxon>
        <taxon>Eubacteriales</taxon>
        <taxon>Clostridiaceae</taxon>
        <taxon>Proteiniclasticum</taxon>
    </lineage>
</organism>
<evidence type="ECO:0000313" key="2">
    <source>
        <dbReference type="Proteomes" id="UP000675379"/>
    </source>
</evidence>
<protein>
    <recommendedName>
        <fullName evidence="3">DUF3052 domain-containing protein</fullName>
    </recommendedName>
</protein>
<keyword evidence="2" id="KW-1185">Reference proteome</keyword>
<reference evidence="1" key="1">
    <citation type="submission" date="2021-04" db="EMBL/GenBank/DDBJ databases">
        <title>Proteiniclasticum sedimins sp. nov., an obligate anaerobic bacterium isolated from anaerobic sludge.</title>
        <authorList>
            <person name="Liu J."/>
        </authorList>
    </citation>
    <scope>NUCLEOTIDE SEQUENCE</scope>
    <source>
        <strain evidence="1">BAD-10</strain>
    </source>
</reference>
<proteinExistence type="predicted"/>
<dbReference type="AlphaFoldDB" id="A0A941CQ27"/>
<gene>
    <name evidence="1" type="ORF">KCG48_02545</name>
</gene>